<protein>
    <submittedName>
        <fullName evidence="2">SAM-dependent methyltransferase</fullName>
    </submittedName>
</protein>
<dbReference type="GO" id="GO:0032259">
    <property type="term" value="P:methylation"/>
    <property type="evidence" value="ECO:0007669"/>
    <property type="project" value="UniProtKB-KW"/>
</dbReference>
<keyword evidence="3" id="KW-1185">Reference proteome</keyword>
<dbReference type="SUPFAM" id="SSF53335">
    <property type="entry name" value="S-adenosyl-L-methionine-dependent methyltransferases"/>
    <property type="match status" value="1"/>
</dbReference>
<proteinExistence type="predicted"/>
<dbReference type="Gene3D" id="3.40.50.150">
    <property type="entry name" value="Vaccinia Virus protein VP39"/>
    <property type="match status" value="1"/>
</dbReference>
<evidence type="ECO:0000313" key="3">
    <source>
        <dbReference type="Proteomes" id="UP000549616"/>
    </source>
</evidence>
<dbReference type="AlphaFoldDB" id="A0A853BCK9"/>
<dbReference type="RefSeq" id="WP_179776645.1">
    <property type="nucleotide sequence ID" value="NZ_JACCFK010000002.1"/>
</dbReference>
<dbReference type="InterPro" id="IPR041698">
    <property type="entry name" value="Methyltransf_25"/>
</dbReference>
<comment type="caution">
    <text evidence="2">The sequence shown here is derived from an EMBL/GenBank/DDBJ whole genome shotgun (WGS) entry which is preliminary data.</text>
</comment>
<name>A0A853BCK9_9PSEU</name>
<reference evidence="2 3" key="1">
    <citation type="submission" date="2020-07" db="EMBL/GenBank/DDBJ databases">
        <title>Sequencing the genomes of 1000 actinobacteria strains.</title>
        <authorList>
            <person name="Klenk H.-P."/>
        </authorList>
    </citation>
    <scope>NUCLEOTIDE SEQUENCE [LARGE SCALE GENOMIC DNA]</scope>
    <source>
        <strain evidence="2 3">DSM 104006</strain>
    </source>
</reference>
<evidence type="ECO:0000313" key="2">
    <source>
        <dbReference type="EMBL" id="NYI92397.1"/>
    </source>
</evidence>
<feature type="domain" description="Methyltransferase" evidence="1">
    <location>
        <begin position="179"/>
        <end position="273"/>
    </location>
</feature>
<sequence length="345" mass="35935">MTDTSDRDGGLDRLQAALTARSMIKDWAVGAQLIALIRAVHDAGWFGRMHHETTVEELASGTGAPIEQVSDVLEVLASAGVVDSAGASFRLSGTFDALVTGVSGVDLPTVLDGDDLARAAVAEATAAAAHGHGLDGAGALALARDWGVQAGAGARQLYGLVYEAVPEYRDRLAEGGPLLDVGSGVGGALLTTLALFPELRAVGAEIVPEVAAETRRRAKAVGVDSRVEVRAVDARLLEDESAFAVCYWAQGFFPDGTRADVLEAVLRALRPDGLLLMQETFPPTTAQDGATTRVALDRLVHRRQNIAFGLAAEDLLAEAEAAGFGDLRVIDSPVGRLVVARKPAA</sequence>
<evidence type="ECO:0000259" key="1">
    <source>
        <dbReference type="Pfam" id="PF13649"/>
    </source>
</evidence>
<dbReference type="EMBL" id="JACCFK010000002">
    <property type="protein sequence ID" value="NYI92397.1"/>
    <property type="molecule type" value="Genomic_DNA"/>
</dbReference>
<dbReference type="PANTHER" id="PTHR43712">
    <property type="entry name" value="PUTATIVE (AFU_ORTHOLOGUE AFUA_4G14580)-RELATED"/>
    <property type="match status" value="1"/>
</dbReference>
<dbReference type="PANTHER" id="PTHR43712:SF4">
    <property type="entry name" value="O-METHYLTRANSFERASE DOMAIN-CONTAINING PROTEIN"/>
    <property type="match status" value="1"/>
</dbReference>
<dbReference type="InterPro" id="IPR029063">
    <property type="entry name" value="SAM-dependent_MTases_sf"/>
</dbReference>
<dbReference type="GO" id="GO:0008168">
    <property type="term" value="F:methyltransferase activity"/>
    <property type="evidence" value="ECO:0007669"/>
    <property type="project" value="UniProtKB-KW"/>
</dbReference>
<dbReference type="Pfam" id="PF13649">
    <property type="entry name" value="Methyltransf_25"/>
    <property type="match status" value="1"/>
</dbReference>
<dbReference type="CDD" id="cd02440">
    <property type="entry name" value="AdoMet_MTases"/>
    <property type="match status" value="1"/>
</dbReference>
<organism evidence="2 3">
    <name type="scientific">Amycolatopsis endophytica</name>
    <dbReference type="NCBI Taxonomy" id="860233"/>
    <lineage>
        <taxon>Bacteria</taxon>
        <taxon>Bacillati</taxon>
        <taxon>Actinomycetota</taxon>
        <taxon>Actinomycetes</taxon>
        <taxon>Pseudonocardiales</taxon>
        <taxon>Pseudonocardiaceae</taxon>
        <taxon>Amycolatopsis</taxon>
    </lineage>
</organism>
<gene>
    <name evidence="2" type="ORF">HNR02_005772</name>
</gene>
<keyword evidence="2" id="KW-0808">Transferase</keyword>
<keyword evidence="2" id="KW-0489">Methyltransferase</keyword>
<accession>A0A853BCK9</accession>
<dbReference type="Proteomes" id="UP000549616">
    <property type="component" value="Unassembled WGS sequence"/>
</dbReference>